<dbReference type="HAMAP" id="MF_00101">
    <property type="entry name" value="AcpS"/>
    <property type="match status" value="1"/>
</dbReference>
<comment type="function">
    <text evidence="8">Transfers the 4'-phosphopantetheine moiety from coenzyme A to a Ser of acyl-carrier-protein.</text>
</comment>
<reference evidence="10 11" key="1">
    <citation type="submission" date="2022-05" db="EMBL/GenBank/DDBJ databases">
        <title>Treponema leporis L2 test.</title>
        <authorList>
            <person name="Cejkova D."/>
        </authorList>
    </citation>
    <scope>NUCLEOTIDE SEQUENCE [LARGE SCALE GENOMIC DNA]</scope>
    <source>
        <strain evidence="10 11">L2</strain>
    </source>
</reference>
<proteinExistence type="inferred from homology"/>
<evidence type="ECO:0000256" key="5">
    <source>
        <dbReference type="ARBA" id="ARBA00022842"/>
    </source>
</evidence>
<evidence type="ECO:0000259" key="9">
    <source>
        <dbReference type="Pfam" id="PF01648"/>
    </source>
</evidence>
<organism evidence="10 11">
    <name type="scientific">Treponema paraluiscuniculi</name>
    <dbReference type="NCBI Taxonomy" id="53435"/>
    <lineage>
        <taxon>Bacteria</taxon>
        <taxon>Pseudomonadati</taxon>
        <taxon>Spirochaetota</taxon>
        <taxon>Spirochaetia</taxon>
        <taxon>Spirochaetales</taxon>
        <taxon>Treponemataceae</taxon>
        <taxon>Treponema</taxon>
    </lineage>
</organism>
<sequence>MIIGVGIDIVEIERFVSWTHNVRLLRRFFHQEEIVDFFKNHMRAQFLATRFAAKEAFGKALGTGLRNMELKNIRVCQNGWGKPRLEVYGAAQAMLAATGGTHIQVSLTHEREVASAIVIIEGEPL</sequence>
<evidence type="ECO:0000256" key="6">
    <source>
        <dbReference type="ARBA" id="ARBA00023098"/>
    </source>
</evidence>
<comment type="catalytic activity">
    <reaction evidence="8">
        <text>apo-[ACP] + CoA = holo-[ACP] + adenosine 3',5'-bisphosphate + H(+)</text>
        <dbReference type="Rhea" id="RHEA:12068"/>
        <dbReference type="Rhea" id="RHEA-COMP:9685"/>
        <dbReference type="Rhea" id="RHEA-COMP:9690"/>
        <dbReference type="ChEBI" id="CHEBI:15378"/>
        <dbReference type="ChEBI" id="CHEBI:29999"/>
        <dbReference type="ChEBI" id="CHEBI:57287"/>
        <dbReference type="ChEBI" id="CHEBI:58343"/>
        <dbReference type="ChEBI" id="CHEBI:64479"/>
        <dbReference type="EC" id="2.7.8.7"/>
    </reaction>
</comment>
<evidence type="ECO:0000256" key="8">
    <source>
        <dbReference type="HAMAP-Rule" id="MF_00101"/>
    </source>
</evidence>
<protein>
    <recommendedName>
        <fullName evidence="8">Holo-[acyl-carrier-protein] synthase</fullName>
        <shortName evidence="8">Holo-ACP synthase</shortName>
        <ecNumber evidence="8">2.7.8.7</ecNumber>
    </recommendedName>
    <alternativeName>
        <fullName evidence="8">4'-phosphopantetheinyl transferase AcpS</fullName>
    </alternativeName>
</protein>
<name>A0ABY9E8B6_9SPIR</name>
<dbReference type="SUPFAM" id="SSF56214">
    <property type="entry name" value="4'-phosphopantetheinyl transferase"/>
    <property type="match status" value="1"/>
</dbReference>
<dbReference type="RefSeq" id="WP_013945411.1">
    <property type="nucleotide sequence ID" value="NZ_CP097901.1"/>
</dbReference>
<dbReference type="NCBIfam" id="TIGR00556">
    <property type="entry name" value="pantethn_trn"/>
    <property type="match status" value="1"/>
</dbReference>
<dbReference type="NCBIfam" id="TIGR00516">
    <property type="entry name" value="acpS"/>
    <property type="match status" value="1"/>
</dbReference>
<dbReference type="InterPro" id="IPR008278">
    <property type="entry name" value="4-PPantetheinyl_Trfase_dom"/>
</dbReference>
<dbReference type="Pfam" id="PF01648">
    <property type="entry name" value="ACPS"/>
    <property type="match status" value="1"/>
</dbReference>
<evidence type="ECO:0000256" key="2">
    <source>
        <dbReference type="ARBA" id="ARBA00022679"/>
    </source>
</evidence>
<dbReference type="Gene3D" id="3.90.470.20">
    <property type="entry name" value="4'-phosphopantetheinyl transferase domain"/>
    <property type="match status" value="1"/>
</dbReference>
<dbReference type="InterPro" id="IPR004568">
    <property type="entry name" value="Ppantetheine-prot_Trfase_dom"/>
</dbReference>
<keyword evidence="1 8" id="KW-0444">Lipid biosynthesis</keyword>
<dbReference type="EMBL" id="CP097901">
    <property type="protein sequence ID" value="WKC72683.1"/>
    <property type="molecule type" value="Genomic_DNA"/>
</dbReference>
<gene>
    <name evidence="8 10" type="primary">acpS</name>
    <name evidence="10" type="ORF">TPLL2_0828</name>
</gene>
<evidence type="ECO:0000313" key="10">
    <source>
        <dbReference type="EMBL" id="WKC72683.1"/>
    </source>
</evidence>
<comment type="similarity">
    <text evidence="8">Belongs to the P-Pant transferase superfamily. AcpS family.</text>
</comment>
<accession>A0ABY9E8B6</accession>
<keyword evidence="2 8" id="KW-0808">Transferase</keyword>
<dbReference type="InterPro" id="IPR002582">
    <property type="entry name" value="ACPS"/>
</dbReference>
<feature type="domain" description="4'-phosphopantetheinyl transferase" evidence="9">
    <location>
        <begin position="4"/>
        <end position="92"/>
    </location>
</feature>
<keyword evidence="6 8" id="KW-0443">Lipid metabolism</keyword>
<dbReference type="InterPro" id="IPR037143">
    <property type="entry name" value="4-PPantetheinyl_Trfase_dom_sf"/>
</dbReference>
<dbReference type="GO" id="GO:0008897">
    <property type="term" value="F:holo-[acyl-carrier-protein] synthase activity"/>
    <property type="evidence" value="ECO:0007669"/>
    <property type="project" value="UniProtKB-EC"/>
</dbReference>
<feature type="binding site" evidence="8">
    <location>
        <position position="8"/>
    </location>
    <ligand>
        <name>Mg(2+)</name>
        <dbReference type="ChEBI" id="CHEBI:18420"/>
    </ligand>
</feature>
<evidence type="ECO:0000256" key="4">
    <source>
        <dbReference type="ARBA" id="ARBA00022832"/>
    </source>
</evidence>
<keyword evidence="7 8" id="KW-0275">Fatty acid biosynthesis</keyword>
<keyword evidence="11" id="KW-1185">Reference proteome</keyword>
<keyword evidence="8" id="KW-0963">Cytoplasm</keyword>
<evidence type="ECO:0000256" key="1">
    <source>
        <dbReference type="ARBA" id="ARBA00022516"/>
    </source>
</evidence>
<keyword evidence="3 8" id="KW-0479">Metal-binding</keyword>
<evidence type="ECO:0000313" key="11">
    <source>
        <dbReference type="Proteomes" id="UP001321460"/>
    </source>
</evidence>
<evidence type="ECO:0000256" key="3">
    <source>
        <dbReference type="ARBA" id="ARBA00022723"/>
    </source>
</evidence>
<keyword evidence="4 8" id="KW-0276">Fatty acid metabolism</keyword>
<dbReference type="Proteomes" id="UP001321460">
    <property type="component" value="Chromosome"/>
</dbReference>
<evidence type="ECO:0000256" key="7">
    <source>
        <dbReference type="ARBA" id="ARBA00023160"/>
    </source>
</evidence>
<comment type="subcellular location">
    <subcellularLocation>
        <location evidence="8">Cytoplasm</location>
    </subcellularLocation>
</comment>
<dbReference type="EC" id="2.7.8.7" evidence="8"/>
<dbReference type="NCBIfam" id="NF000832">
    <property type="entry name" value="PRK00070.3-2"/>
    <property type="match status" value="1"/>
</dbReference>
<feature type="binding site" evidence="8">
    <location>
        <position position="55"/>
    </location>
    <ligand>
        <name>Mg(2+)</name>
        <dbReference type="ChEBI" id="CHEBI:18420"/>
    </ligand>
</feature>
<keyword evidence="5 8" id="KW-0460">Magnesium</keyword>
<comment type="cofactor">
    <cofactor evidence="8">
        <name>Mg(2+)</name>
        <dbReference type="ChEBI" id="CHEBI:18420"/>
    </cofactor>
</comment>